<dbReference type="PATRIC" id="fig|272621.13.peg.1148"/>
<dbReference type="HOGENOM" id="CLU_1276297_0_0_9"/>
<sequence length="214" mass="25190">MSSFYELIWRENELDSYSTDKLNFIFNTINHPFPIRYRQMYANRLEWQKAVNHHDNIVKKVKDTINSRNDIHNVRKAWLKQHNNVKAVAENGYTIEQVANELPHLANQLGAFIEIENIEIKYFDDELKPRYDLNDFEDISKQNYPSSGFNQTGITKEKFLKLYPQVSDPNLDKVLLAAEYEPKNDTDTTIPYWFAVNAKRMLVDGDSFANTFDD</sequence>
<name>Q5FJS8_LACAC</name>
<dbReference type="RefSeq" id="WP_003547721.1">
    <property type="nucleotide sequence ID" value="NC_006814.3"/>
</dbReference>
<dbReference type="STRING" id="272621.LBA1210"/>
<dbReference type="KEGG" id="lac:LBA1210"/>
<accession>Q5FJS8</accession>
<dbReference type="EMBL" id="CP000033">
    <property type="protein sequence ID" value="AAV43046.1"/>
    <property type="molecule type" value="Genomic_DNA"/>
</dbReference>
<reference evidence="1 2" key="1">
    <citation type="journal article" date="2005" name="Proc. Natl. Acad. Sci. U.S.A.">
        <title>Complete genome sequence of the probiotic lactic acid bacterium Lactobacillus acidophilus NCFM.</title>
        <authorList>
            <person name="Altermann E."/>
            <person name="Russell W.M."/>
            <person name="Azcarate-Peril M.A."/>
            <person name="Barrangou R."/>
            <person name="Buck B.L."/>
            <person name="McAuliffe O."/>
            <person name="Souther N."/>
            <person name="Dobson A."/>
            <person name="Duong T."/>
            <person name="Callanan M."/>
            <person name="Lick S."/>
            <person name="Hamrick A."/>
            <person name="Cano R."/>
            <person name="Klaenhammer T.R."/>
        </authorList>
    </citation>
    <scope>NUCLEOTIDE SEQUENCE [LARGE SCALE GENOMIC DNA]</scope>
    <source>
        <strain evidence="2">ATCC 700396 / NCK56 / N2 / NCFM</strain>
    </source>
</reference>
<protein>
    <submittedName>
        <fullName evidence="1">Putative temperature-sensitive replication protein</fullName>
    </submittedName>
</protein>
<dbReference type="eggNOG" id="ENOG5030EWM">
    <property type="taxonomic scope" value="Bacteria"/>
</dbReference>
<evidence type="ECO:0000313" key="2">
    <source>
        <dbReference type="Proteomes" id="UP000006381"/>
    </source>
</evidence>
<dbReference type="BioCyc" id="LACI272621:G1G49-1197-MONOMER"/>
<keyword evidence="2" id="KW-1185">Reference proteome</keyword>
<dbReference type="AlphaFoldDB" id="Q5FJS8"/>
<dbReference type="GeneID" id="93289695"/>
<proteinExistence type="predicted"/>
<dbReference type="OrthoDB" id="2323406at2"/>
<organism evidence="2">
    <name type="scientific">Lactobacillus acidophilus (strain ATCC 700396 / NCK56 / N2 / NCFM)</name>
    <dbReference type="NCBI Taxonomy" id="272621"/>
    <lineage>
        <taxon>Bacteria</taxon>
        <taxon>Bacillati</taxon>
        <taxon>Bacillota</taxon>
        <taxon>Bacilli</taxon>
        <taxon>Lactobacillales</taxon>
        <taxon>Lactobacillaceae</taxon>
        <taxon>Lactobacillus</taxon>
    </lineage>
</organism>
<evidence type="ECO:0000313" key="1">
    <source>
        <dbReference type="EMBL" id="AAV43046.1"/>
    </source>
</evidence>
<gene>
    <name evidence="1" type="primary">repA</name>
    <name evidence="1" type="ordered locus">LBA1210</name>
</gene>
<dbReference type="Proteomes" id="UP000006381">
    <property type="component" value="Chromosome"/>
</dbReference>